<dbReference type="GO" id="GO:0005634">
    <property type="term" value="C:nucleus"/>
    <property type="evidence" value="ECO:0007669"/>
    <property type="project" value="TreeGrafter"/>
</dbReference>
<dbReference type="Proteomes" id="UP000886998">
    <property type="component" value="Unassembled WGS sequence"/>
</dbReference>
<comment type="caution">
    <text evidence="2">The sequence shown here is derived from an EMBL/GenBank/DDBJ whole genome shotgun (WGS) entry which is preliminary data.</text>
</comment>
<keyword evidence="3" id="KW-1185">Reference proteome</keyword>
<sequence length="136" mass="15418">MREVGTFLISSIVKYSYIKYIVCGGWRDYAYRRSELHPSTYARGTRPYPGTSVEEEGHSRDDVYNVEKTGVYWKILPRKSLASKRESIALGFKVSKERVTAMVRTNASGTHTLPLLVIGKSKKPHCFKNVSCLPTL</sequence>
<dbReference type="GO" id="GO:0003677">
    <property type="term" value="F:DNA binding"/>
    <property type="evidence" value="ECO:0007669"/>
    <property type="project" value="TreeGrafter"/>
</dbReference>
<dbReference type="PANTHER" id="PTHR19303">
    <property type="entry name" value="TRANSPOSON"/>
    <property type="match status" value="1"/>
</dbReference>
<evidence type="ECO:0000313" key="2">
    <source>
        <dbReference type="EMBL" id="GFY63252.1"/>
    </source>
</evidence>
<organism evidence="2 3">
    <name type="scientific">Trichonephila inaurata madagascariensis</name>
    <dbReference type="NCBI Taxonomy" id="2747483"/>
    <lineage>
        <taxon>Eukaryota</taxon>
        <taxon>Metazoa</taxon>
        <taxon>Ecdysozoa</taxon>
        <taxon>Arthropoda</taxon>
        <taxon>Chelicerata</taxon>
        <taxon>Arachnida</taxon>
        <taxon>Araneae</taxon>
        <taxon>Araneomorphae</taxon>
        <taxon>Entelegynae</taxon>
        <taxon>Araneoidea</taxon>
        <taxon>Nephilidae</taxon>
        <taxon>Trichonephila</taxon>
        <taxon>Trichonephila inaurata</taxon>
    </lineage>
</organism>
<dbReference type="EMBL" id="BMAV01014670">
    <property type="protein sequence ID" value="GFY63252.1"/>
    <property type="molecule type" value="Genomic_DNA"/>
</dbReference>
<dbReference type="AlphaFoldDB" id="A0A8X6Y0V7"/>
<dbReference type="InterPro" id="IPR004875">
    <property type="entry name" value="DDE_SF_endonuclease_dom"/>
</dbReference>
<reference evidence="2" key="1">
    <citation type="submission" date="2020-08" db="EMBL/GenBank/DDBJ databases">
        <title>Multicomponent nature underlies the extraordinary mechanical properties of spider dragline silk.</title>
        <authorList>
            <person name="Kono N."/>
            <person name="Nakamura H."/>
            <person name="Mori M."/>
            <person name="Yoshida Y."/>
            <person name="Ohtoshi R."/>
            <person name="Malay A.D."/>
            <person name="Moran D.A.P."/>
            <person name="Tomita M."/>
            <person name="Numata K."/>
            <person name="Arakawa K."/>
        </authorList>
    </citation>
    <scope>NUCLEOTIDE SEQUENCE</scope>
</reference>
<accession>A0A8X6Y0V7</accession>
<dbReference type="PANTHER" id="PTHR19303:SF73">
    <property type="entry name" value="PROTEIN PDC2"/>
    <property type="match status" value="1"/>
</dbReference>
<evidence type="ECO:0000259" key="1">
    <source>
        <dbReference type="Pfam" id="PF03184"/>
    </source>
</evidence>
<protein>
    <submittedName>
        <fullName evidence="2">HTH CENPB-type domain-containing protein</fullName>
    </submittedName>
</protein>
<dbReference type="Pfam" id="PF03184">
    <property type="entry name" value="DDE_1"/>
    <property type="match status" value="1"/>
</dbReference>
<dbReference type="OrthoDB" id="125347at2759"/>
<evidence type="ECO:0000313" key="3">
    <source>
        <dbReference type="Proteomes" id="UP000886998"/>
    </source>
</evidence>
<proteinExistence type="predicted"/>
<name>A0A8X6Y0V7_9ARAC</name>
<dbReference type="InterPro" id="IPR050863">
    <property type="entry name" value="CenT-Element_Derived"/>
</dbReference>
<gene>
    <name evidence="2" type="primary">g.43446</name>
    <name evidence="2" type="ORF">TNIN_69951</name>
</gene>
<feature type="domain" description="DDE-1" evidence="1">
    <location>
        <begin position="96"/>
        <end position="129"/>
    </location>
</feature>